<gene>
    <name evidence="1" type="ORF">QVD17_30916</name>
</gene>
<dbReference type="Proteomes" id="UP001229421">
    <property type="component" value="Unassembled WGS sequence"/>
</dbReference>
<organism evidence="1 2">
    <name type="scientific">Tagetes erecta</name>
    <name type="common">African marigold</name>
    <dbReference type="NCBI Taxonomy" id="13708"/>
    <lineage>
        <taxon>Eukaryota</taxon>
        <taxon>Viridiplantae</taxon>
        <taxon>Streptophyta</taxon>
        <taxon>Embryophyta</taxon>
        <taxon>Tracheophyta</taxon>
        <taxon>Spermatophyta</taxon>
        <taxon>Magnoliopsida</taxon>
        <taxon>eudicotyledons</taxon>
        <taxon>Gunneridae</taxon>
        <taxon>Pentapetalae</taxon>
        <taxon>asterids</taxon>
        <taxon>campanulids</taxon>
        <taxon>Asterales</taxon>
        <taxon>Asteraceae</taxon>
        <taxon>Asteroideae</taxon>
        <taxon>Heliantheae alliance</taxon>
        <taxon>Tageteae</taxon>
        <taxon>Tagetes</taxon>
    </lineage>
</organism>
<reference evidence="1" key="1">
    <citation type="journal article" date="2023" name="bioRxiv">
        <title>Improved chromosome-level genome assembly for marigold (Tagetes erecta).</title>
        <authorList>
            <person name="Jiang F."/>
            <person name="Yuan L."/>
            <person name="Wang S."/>
            <person name="Wang H."/>
            <person name="Xu D."/>
            <person name="Wang A."/>
            <person name="Fan W."/>
        </authorList>
    </citation>
    <scope>NUCLEOTIDE SEQUENCE</scope>
    <source>
        <strain evidence="1">WSJ</strain>
        <tissue evidence="1">Leaf</tissue>
    </source>
</reference>
<dbReference type="AlphaFoldDB" id="A0AAD8NMS0"/>
<sequence>MVFAMPHDRIAHSRTLFTERRYGVCYASRPGSTLPLTKRRHGVRYASRPGSTLPLTKRRHGVRYASRPGSTLPLTAWCSHDQVARSLSRHGACYASRPVNYQMIYPIFQSLKAKHNTKHPSICFIINHFTHYN</sequence>
<protein>
    <submittedName>
        <fullName evidence="1">Uncharacterized protein</fullName>
    </submittedName>
</protein>
<name>A0AAD8NMS0_TARER</name>
<evidence type="ECO:0000313" key="2">
    <source>
        <dbReference type="Proteomes" id="UP001229421"/>
    </source>
</evidence>
<accession>A0AAD8NMS0</accession>
<dbReference type="EMBL" id="JAUHHV010000008">
    <property type="protein sequence ID" value="KAK1415144.1"/>
    <property type="molecule type" value="Genomic_DNA"/>
</dbReference>
<proteinExistence type="predicted"/>
<comment type="caution">
    <text evidence="1">The sequence shown here is derived from an EMBL/GenBank/DDBJ whole genome shotgun (WGS) entry which is preliminary data.</text>
</comment>
<keyword evidence="2" id="KW-1185">Reference proteome</keyword>
<evidence type="ECO:0000313" key="1">
    <source>
        <dbReference type="EMBL" id="KAK1415144.1"/>
    </source>
</evidence>